<keyword evidence="3" id="KW-1185">Reference proteome</keyword>
<protein>
    <submittedName>
        <fullName evidence="2">Uncharacterized protein</fullName>
    </submittedName>
</protein>
<keyword evidence="1" id="KW-0812">Transmembrane</keyword>
<feature type="transmembrane region" description="Helical" evidence="1">
    <location>
        <begin position="31"/>
        <end position="49"/>
    </location>
</feature>
<dbReference type="RefSeq" id="WP_040135332.1">
    <property type="nucleotide sequence ID" value="NZ_CP009889.1"/>
</dbReference>
<proteinExistence type="predicted"/>
<dbReference type="STRING" id="1348114.OM33_16985"/>
<organism evidence="2 3">
    <name type="scientific">Pseudoalteromonas piratica</name>
    <dbReference type="NCBI Taxonomy" id="1348114"/>
    <lineage>
        <taxon>Bacteria</taxon>
        <taxon>Pseudomonadati</taxon>
        <taxon>Pseudomonadota</taxon>
        <taxon>Gammaproteobacteria</taxon>
        <taxon>Alteromonadales</taxon>
        <taxon>Pseudoalteromonadaceae</taxon>
        <taxon>Pseudoalteromonas</taxon>
    </lineage>
</organism>
<keyword evidence="1" id="KW-1133">Transmembrane helix</keyword>
<name>A0A0A7EL56_9GAMM</name>
<evidence type="ECO:0000256" key="1">
    <source>
        <dbReference type="SAM" id="Phobius"/>
    </source>
</evidence>
<dbReference type="eggNOG" id="ENOG502ZHNC">
    <property type="taxonomic scope" value="Bacteria"/>
</dbReference>
<evidence type="ECO:0000313" key="2">
    <source>
        <dbReference type="EMBL" id="AIY66806.1"/>
    </source>
</evidence>
<dbReference type="EMBL" id="CP009889">
    <property type="protein sequence ID" value="AIY66806.1"/>
    <property type="molecule type" value="Genomic_DNA"/>
</dbReference>
<dbReference type="HOGENOM" id="CLU_2719355_0_0_6"/>
<keyword evidence="1" id="KW-0472">Membrane</keyword>
<dbReference type="OrthoDB" id="10001172at2"/>
<reference evidence="2 3" key="1">
    <citation type="submission" date="2014-11" db="EMBL/GenBank/DDBJ databases">
        <title>Complete Genome Sequence of Pseudoalteromonas sp. Strain OCN003 Isolated from Kaneohe Bay, Oahu, Hawaii.</title>
        <authorList>
            <person name="Beurmann S."/>
            <person name="Videau P."/>
            <person name="Ushijima B."/>
            <person name="Smith A.M."/>
            <person name="Aeby G.S."/>
            <person name="Callahan S.M."/>
            <person name="Belcaid M."/>
        </authorList>
    </citation>
    <scope>NUCLEOTIDE SEQUENCE [LARGE SCALE GENOMIC DNA]</scope>
    <source>
        <strain evidence="2 3">OCN003</strain>
    </source>
</reference>
<dbReference type="Proteomes" id="UP000030341">
    <property type="component" value="Chromosome 2"/>
</dbReference>
<accession>A0A0A7EL56</accession>
<gene>
    <name evidence="2" type="ORF">OM33_16985</name>
</gene>
<dbReference type="KEGG" id="pseo:OM33_16985"/>
<sequence>MTNRSFVLSVITSALLLAFFALSSIIGQPQIAFAIVAAMLLSFASWLKFSSGKKQSVKHAKLSHPFYSAGQK</sequence>
<dbReference type="AlphaFoldDB" id="A0A0A7EL56"/>
<evidence type="ECO:0000313" key="3">
    <source>
        <dbReference type="Proteomes" id="UP000030341"/>
    </source>
</evidence>